<name>A0A830GWE8_9CREN</name>
<dbReference type="Gene3D" id="3.55.40.20">
    <property type="entry name" value="Iron/manganese superoxide dismutase, C-terminal domain"/>
    <property type="match status" value="1"/>
</dbReference>
<dbReference type="FunFam" id="3.55.40.20:FF:000004">
    <property type="entry name" value="Superoxide dismutase [Fe]"/>
    <property type="match status" value="1"/>
</dbReference>
<dbReference type="AlphaFoldDB" id="A0A830GWE8"/>
<evidence type="ECO:0000259" key="9">
    <source>
        <dbReference type="Pfam" id="PF02777"/>
    </source>
</evidence>
<feature type="binding site" evidence="6">
    <location>
        <position position="38"/>
    </location>
    <ligand>
        <name>Mn(2+)</name>
        <dbReference type="ChEBI" id="CHEBI:29035"/>
    </ligand>
</feature>
<dbReference type="PANTHER" id="PTHR11404">
    <property type="entry name" value="SUPEROXIDE DISMUTASE 2"/>
    <property type="match status" value="1"/>
</dbReference>
<proteinExistence type="inferred from homology"/>
<dbReference type="InterPro" id="IPR036314">
    <property type="entry name" value="SOD_C_sf"/>
</dbReference>
<dbReference type="InterPro" id="IPR050265">
    <property type="entry name" value="Fe/Mn_Superoxide_Dismutase"/>
</dbReference>
<dbReference type="GO" id="GO:0046872">
    <property type="term" value="F:metal ion binding"/>
    <property type="evidence" value="ECO:0007669"/>
    <property type="project" value="UniProtKB-KW"/>
</dbReference>
<feature type="binding site" evidence="6">
    <location>
        <position position="177"/>
    </location>
    <ligand>
        <name>Mn(2+)</name>
        <dbReference type="ChEBI" id="CHEBI:29035"/>
    </ligand>
</feature>
<dbReference type="InterPro" id="IPR001189">
    <property type="entry name" value="Mn/Fe_SOD"/>
</dbReference>
<dbReference type="SUPFAM" id="SSF54719">
    <property type="entry name" value="Fe,Mn superoxide dismutase (SOD), C-terminal domain"/>
    <property type="match status" value="1"/>
</dbReference>
<keyword evidence="4 7" id="KW-0560">Oxidoreductase</keyword>
<keyword evidence="11" id="KW-1185">Reference proteome</keyword>
<dbReference type="EMBL" id="BMNL01000002">
    <property type="protein sequence ID" value="GGP20603.1"/>
    <property type="molecule type" value="Genomic_DNA"/>
</dbReference>
<dbReference type="SUPFAM" id="SSF46609">
    <property type="entry name" value="Fe,Mn superoxide dismutase (SOD), N-terminal domain"/>
    <property type="match status" value="1"/>
</dbReference>
<gene>
    <name evidence="10" type="ORF">GCM10007981_09350</name>
</gene>
<sequence>MDKTMSSANLFKRYELPPLPYKTSDLEPHISAQVIDVHYNGHHKGYVNGANATVDRLEKILKGDVTSYDIQGLLRNLFFNINGHKLHAIYWHSMAPSGKGGGKPGGKLADLITKQYGGYDKFRKIFDEVMRSLPGSGWATLYYDPETGNLVFTTFENHYNQHIAELPVLLIVDEFEHAYYLQYKNNRNAYLDAIWNVLNWEEAEKRLSKYL</sequence>
<dbReference type="InterPro" id="IPR036324">
    <property type="entry name" value="Mn/Fe_SOD_N_sf"/>
</dbReference>
<dbReference type="InterPro" id="IPR019831">
    <property type="entry name" value="Mn/Fe_SOD_N"/>
</dbReference>
<dbReference type="GO" id="GO:0004784">
    <property type="term" value="F:superoxide dismutase activity"/>
    <property type="evidence" value="ECO:0007669"/>
    <property type="project" value="UniProtKB-EC"/>
</dbReference>
<evidence type="ECO:0000256" key="7">
    <source>
        <dbReference type="RuleBase" id="RU000414"/>
    </source>
</evidence>
<dbReference type="Gene3D" id="1.10.287.990">
    <property type="entry name" value="Fe,Mn superoxide dismutase (SOD) domain"/>
    <property type="match status" value="1"/>
</dbReference>
<feature type="binding site" evidence="6">
    <location>
        <position position="87"/>
    </location>
    <ligand>
        <name>Mn(2+)</name>
        <dbReference type="ChEBI" id="CHEBI:29035"/>
    </ligand>
</feature>
<evidence type="ECO:0000256" key="6">
    <source>
        <dbReference type="PIRSR" id="PIRSR000349-1"/>
    </source>
</evidence>
<evidence type="ECO:0000259" key="8">
    <source>
        <dbReference type="Pfam" id="PF00081"/>
    </source>
</evidence>
<comment type="function">
    <text evidence="7">Destroys radicals which are normally produced within the cells and which are toxic to biological systems.</text>
</comment>
<accession>A0A830GWE8</accession>
<reference evidence="10" key="1">
    <citation type="journal article" date="2014" name="Int. J. Syst. Evol. Microbiol.">
        <title>Complete genome sequence of Corynebacterium casei LMG S-19264T (=DSM 44701T), isolated from a smear-ripened cheese.</title>
        <authorList>
            <consortium name="US DOE Joint Genome Institute (JGI-PGF)"/>
            <person name="Walter F."/>
            <person name="Albersmeier A."/>
            <person name="Kalinowski J."/>
            <person name="Ruckert C."/>
        </authorList>
    </citation>
    <scope>NUCLEOTIDE SEQUENCE</scope>
    <source>
        <strain evidence="10">JCM 10088</strain>
    </source>
</reference>
<dbReference type="Proteomes" id="UP000610960">
    <property type="component" value="Unassembled WGS sequence"/>
</dbReference>
<keyword evidence="5" id="KW-0408">Iron</keyword>
<protein>
    <recommendedName>
        <fullName evidence="2 7">Superoxide dismutase</fullName>
        <ecNumber evidence="2 7">1.15.1.1</ecNumber>
    </recommendedName>
</protein>
<organism evidence="10 11">
    <name type="scientific">Thermocladium modestius</name>
    <dbReference type="NCBI Taxonomy" id="62609"/>
    <lineage>
        <taxon>Archaea</taxon>
        <taxon>Thermoproteota</taxon>
        <taxon>Thermoprotei</taxon>
        <taxon>Thermoproteales</taxon>
        <taxon>Thermoproteaceae</taxon>
        <taxon>Thermocladium</taxon>
    </lineage>
</organism>
<dbReference type="PRINTS" id="PR01703">
    <property type="entry name" value="MNSODISMTASE"/>
</dbReference>
<dbReference type="PIRSF" id="PIRSF000349">
    <property type="entry name" value="SODismutase"/>
    <property type="match status" value="1"/>
</dbReference>
<evidence type="ECO:0000313" key="10">
    <source>
        <dbReference type="EMBL" id="GGP20603.1"/>
    </source>
</evidence>
<dbReference type="PROSITE" id="PS00088">
    <property type="entry name" value="SOD_MN"/>
    <property type="match status" value="1"/>
</dbReference>
<evidence type="ECO:0000256" key="1">
    <source>
        <dbReference type="ARBA" id="ARBA00008714"/>
    </source>
</evidence>
<evidence type="ECO:0000256" key="3">
    <source>
        <dbReference type="ARBA" id="ARBA00022723"/>
    </source>
</evidence>
<dbReference type="EC" id="1.15.1.1" evidence="2 7"/>
<evidence type="ECO:0000256" key="4">
    <source>
        <dbReference type="ARBA" id="ARBA00023002"/>
    </source>
</evidence>
<feature type="domain" description="Manganese/iron superoxide dismutase N-terminal" evidence="8">
    <location>
        <begin position="13"/>
        <end position="95"/>
    </location>
</feature>
<dbReference type="PANTHER" id="PTHR11404:SF6">
    <property type="entry name" value="SUPEROXIDE DISMUTASE [MN], MITOCHONDRIAL"/>
    <property type="match status" value="1"/>
</dbReference>
<keyword evidence="3 6" id="KW-0479">Metal-binding</keyword>
<comment type="catalytic activity">
    <reaction evidence="7">
        <text>2 superoxide + 2 H(+) = H2O2 + O2</text>
        <dbReference type="Rhea" id="RHEA:20696"/>
        <dbReference type="ChEBI" id="CHEBI:15378"/>
        <dbReference type="ChEBI" id="CHEBI:15379"/>
        <dbReference type="ChEBI" id="CHEBI:16240"/>
        <dbReference type="ChEBI" id="CHEBI:18421"/>
        <dbReference type="EC" id="1.15.1.1"/>
    </reaction>
</comment>
<evidence type="ECO:0000256" key="2">
    <source>
        <dbReference type="ARBA" id="ARBA00012682"/>
    </source>
</evidence>
<comment type="caution">
    <text evidence="10">The sequence shown here is derived from an EMBL/GenBank/DDBJ whole genome shotgun (WGS) entry which is preliminary data.</text>
</comment>
<evidence type="ECO:0000313" key="11">
    <source>
        <dbReference type="Proteomes" id="UP000610960"/>
    </source>
</evidence>
<dbReference type="InterPro" id="IPR019832">
    <property type="entry name" value="Mn/Fe_SOD_C"/>
</dbReference>
<feature type="domain" description="Manganese/iron superoxide dismutase C-terminal" evidence="9">
    <location>
        <begin position="105"/>
        <end position="206"/>
    </location>
</feature>
<dbReference type="Pfam" id="PF02777">
    <property type="entry name" value="Sod_Fe_C"/>
    <property type="match status" value="1"/>
</dbReference>
<dbReference type="InterPro" id="IPR019833">
    <property type="entry name" value="Mn/Fe_SOD_BS"/>
</dbReference>
<feature type="binding site" evidence="6">
    <location>
        <position position="173"/>
    </location>
    <ligand>
        <name>Mn(2+)</name>
        <dbReference type="ChEBI" id="CHEBI:29035"/>
    </ligand>
</feature>
<comment type="similarity">
    <text evidence="1 7">Belongs to the iron/manganese superoxide dismutase family.</text>
</comment>
<dbReference type="Pfam" id="PF00081">
    <property type="entry name" value="Sod_Fe_N"/>
    <property type="match status" value="1"/>
</dbReference>
<reference evidence="10" key="2">
    <citation type="submission" date="2020-09" db="EMBL/GenBank/DDBJ databases">
        <authorList>
            <person name="Sun Q."/>
            <person name="Ohkuma M."/>
        </authorList>
    </citation>
    <scope>NUCLEOTIDE SEQUENCE</scope>
    <source>
        <strain evidence="10">JCM 10088</strain>
    </source>
</reference>
<evidence type="ECO:0000256" key="5">
    <source>
        <dbReference type="ARBA" id="ARBA00023004"/>
    </source>
</evidence>